<evidence type="ECO:0000256" key="1">
    <source>
        <dbReference type="ARBA" id="ARBA00000085"/>
    </source>
</evidence>
<keyword evidence="12" id="KW-1185">Reference proteome</keyword>
<evidence type="ECO:0000256" key="2">
    <source>
        <dbReference type="ARBA" id="ARBA00012438"/>
    </source>
</evidence>
<dbReference type="Gene3D" id="3.30.565.10">
    <property type="entry name" value="Histidine kinase-like ATPase, C-terminal domain"/>
    <property type="match status" value="1"/>
</dbReference>
<dbReference type="PANTHER" id="PTHR24421:SF10">
    <property type="entry name" value="NITRATE_NITRITE SENSOR PROTEIN NARQ"/>
    <property type="match status" value="1"/>
</dbReference>
<feature type="transmembrane region" description="Helical" evidence="9">
    <location>
        <begin position="243"/>
        <end position="263"/>
    </location>
</feature>
<keyword evidence="9" id="KW-0812">Transmembrane</keyword>
<accession>A0ABV9W425</accession>
<feature type="transmembrane region" description="Helical" evidence="9">
    <location>
        <begin position="298"/>
        <end position="317"/>
    </location>
</feature>
<reference evidence="12" key="1">
    <citation type="journal article" date="2019" name="Int. J. Syst. Evol. Microbiol.">
        <title>The Global Catalogue of Microorganisms (GCM) 10K type strain sequencing project: providing services to taxonomists for standard genome sequencing and annotation.</title>
        <authorList>
            <consortium name="The Broad Institute Genomics Platform"/>
            <consortium name="The Broad Institute Genome Sequencing Center for Infectious Disease"/>
            <person name="Wu L."/>
            <person name="Ma J."/>
        </authorList>
    </citation>
    <scope>NUCLEOTIDE SEQUENCE [LARGE SCALE GENOMIC DNA]</scope>
    <source>
        <strain evidence="12">CGMCC 4.7152</strain>
    </source>
</reference>
<dbReference type="PANTHER" id="PTHR24421">
    <property type="entry name" value="NITRATE/NITRITE SENSOR PROTEIN NARX-RELATED"/>
    <property type="match status" value="1"/>
</dbReference>
<gene>
    <name evidence="11" type="ORF">ACFPIJ_30340</name>
</gene>
<evidence type="ECO:0000256" key="6">
    <source>
        <dbReference type="ARBA" id="ARBA00022777"/>
    </source>
</evidence>
<keyword evidence="9" id="KW-1133">Transmembrane helix</keyword>
<dbReference type="Proteomes" id="UP001595912">
    <property type="component" value="Unassembled WGS sequence"/>
</dbReference>
<evidence type="ECO:0000256" key="8">
    <source>
        <dbReference type="ARBA" id="ARBA00023012"/>
    </source>
</evidence>
<dbReference type="InterPro" id="IPR050482">
    <property type="entry name" value="Sensor_HK_TwoCompSys"/>
</dbReference>
<evidence type="ECO:0000313" key="11">
    <source>
        <dbReference type="EMBL" id="MFC5002118.1"/>
    </source>
</evidence>
<dbReference type="Gene3D" id="1.20.5.1930">
    <property type="match status" value="1"/>
</dbReference>
<evidence type="ECO:0000256" key="5">
    <source>
        <dbReference type="ARBA" id="ARBA00022741"/>
    </source>
</evidence>
<evidence type="ECO:0000256" key="7">
    <source>
        <dbReference type="ARBA" id="ARBA00022840"/>
    </source>
</evidence>
<keyword evidence="8" id="KW-0902">Two-component regulatory system</keyword>
<dbReference type="InterPro" id="IPR011712">
    <property type="entry name" value="Sig_transdc_His_kin_sub3_dim/P"/>
</dbReference>
<protein>
    <recommendedName>
        <fullName evidence="2">histidine kinase</fullName>
        <ecNumber evidence="2">2.7.13.3</ecNumber>
    </recommendedName>
</protein>
<dbReference type="GO" id="GO:0016301">
    <property type="term" value="F:kinase activity"/>
    <property type="evidence" value="ECO:0007669"/>
    <property type="project" value="UniProtKB-KW"/>
</dbReference>
<evidence type="ECO:0000256" key="3">
    <source>
        <dbReference type="ARBA" id="ARBA00022553"/>
    </source>
</evidence>
<sequence>MSSRRPLAWTLCALAGMEVLVAAVGAAGQRVSLGDLVDSYMLTNTAIGVGFAGCGGILAVQRPANRVGWLLLGAGLAPLTTAAITPVLLFGIVHGWPEWTLRLLASVFYAAWPWGICMFLPLALQVFPTGRPVSPRWRWLFRATVAVGACFTAAMATEPSPLVVAGRGVHSYLELPFYDALGPLWFAANLAPLFALLGAIAALVVRYRRGDEQLRRQLLWLVWALVVAVGLNLPRWLVGGGPILLLLAIPLVPVAVTIAILRHQLLDIRLVLSRTVLYLTLSLAVIGAYAGLLTLFDVLLRGAGAPLLATLLIALAFNPVRVWSQRRVDRLLYGSRSDPVLAVSQVGARLAADDLTGVLDGIRDALRLPFAALRRDGRELAAAGQPPVSLHTVPLTFHGARVGELLVGVRSGDRRLAAADHAVLDLLAGPLATALHASALAEEVQASRERIVAAREEERRRLHRDLHDGLGPALTGAGFKADAAHNLVTGAPEQATALLAELRRDIREAIDDVRRLVYGLRPPTLDELGLAGALRRHGATLPLTVTVDAPDALPALPAAVEVAVYRIGTEALTNVARHANAGAARVELAVDSAVRLSVLDDGSPDGPWVPGVGLNSIRERATELGGTCVAGPTPTGGRVVAVLPLAVPS</sequence>
<evidence type="ECO:0000259" key="10">
    <source>
        <dbReference type="Pfam" id="PF07730"/>
    </source>
</evidence>
<feature type="transmembrane region" description="Helical" evidence="9">
    <location>
        <begin position="67"/>
        <end position="93"/>
    </location>
</feature>
<proteinExistence type="predicted"/>
<evidence type="ECO:0000256" key="9">
    <source>
        <dbReference type="SAM" id="Phobius"/>
    </source>
</evidence>
<evidence type="ECO:0000256" key="4">
    <source>
        <dbReference type="ARBA" id="ARBA00022679"/>
    </source>
</evidence>
<feature type="domain" description="Signal transduction histidine kinase subgroup 3 dimerisation and phosphoacceptor" evidence="10">
    <location>
        <begin position="458"/>
        <end position="525"/>
    </location>
</feature>
<dbReference type="SUPFAM" id="SSF55874">
    <property type="entry name" value="ATPase domain of HSP90 chaperone/DNA topoisomerase II/histidine kinase"/>
    <property type="match status" value="1"/>
</dbReference>
<dbReference type="CDD" id="cd16917">
    <property type="entry name" value="HATPase_UhpB-NarQ-NarX-like"/>
    <property type="match status" value="1"/>
</dbReference>
<feature type="transmembrane region" description="Helical" evidence="9">
    <location>
        <begin position="184"/>
        <end position="205"/>
    </location>
</feature>
<feature type="transmembrane region" description="Helical" evidence="9">
    <location>
        <begin position="217"/>
        <end position="237"/>
    </location>
</feature>
<keyword evidence="3" id="KW-0597">Phosphoprotein</keyword>
<keyword evidence="5" id="KW-0547">Nucleotide-binding</keyword>
<feature type="transmembrane region" description="Helical" evidence="9">
    <location>
        <begin position="39"/>
        <end position="60"/>
    </location>
</feature>
<dbReference type="EMBL" id="JBHSIU010000041">
    <property type="protein sequence ID" value="MFC5002118.1"/>
    <property type="molecule type" value="Genomic_DNA"/>
</dbReference>
<dbReference type="Pfam" id="PF07730">
    <property type="entry name" value="HisKA_3"/>
    <property type="match status" value="1"/>
</dbReference>
<dbReference type="InterPro" id="IPR036890">
    <property type="entry name" value="HATPase_C_sf"/>
</dbReference>
<dbReference type="RefSeq" id="WP_380119905.1">
    <property type="nucleotide sequence ID" value="NZ_JBHSIU010000041.1"/>
</dbReference>
<feature type="transmembrane region" description="Helical" evidence="9">
    <location>
        <begin position="275"/>
        <end position="292"/>
    </location>
</feature>
<comment type="catalytic activity">
    <reaction evidence="1">
        <text>ATP + protein L-histidine = ADP + protein N-phospho-L-histidine.</text>
        <dbReference type="EC" id="2.7.13.3"/>
    </reaction>
</comment>
<name>A0ABV9W425_9ACTN</name>
<keyword evidence="7" id="KW-0067">ATP-binding</keyword>
<feature type="transmembrane region" description="Helical" evidence="9">
    <location>
        <begin position="99"/>
        <end position="127"/>
    </location>
</feature>
<keyword evidence="9" id="KW-0472">Membrane</keyword>
<organism evidence="11 12">
    <name type="scientific">Dactylosporangium cerinum</name>
    <dbReference type="NCBI Taxonomy" id="1434730"/>
    <lineage>
        <taxon>Bacteria</taxon>
        <taxon>Bacillati</taxon>
        <taxon>Actinomycetota</taxon>
        <taxon>Actinomycetes</taxon>
        <taxon>Micromonosporales</taxon>
        <taxon>Micromonosporaceae</taxon>
        <taxon>Dactylosporangium</taxon>
    </lineage>
</organism>
<dbReference type="SUPFAM" id="SSF55781">
    <property type="entry name" value="GAF domain-like"/>
    <property type="match status" value="1"/>
</dbReference>
<keyword evidence="4" id="KW-0808">Transferase</keyword>
<feature type="transmembrane region" description="Helical" evidence="9">
    <location>
        <begin position="139"/>
        <end position="157"/>
    </location>
</feature>
<evidence type="ECO:0000313" key="12">
    <source>
        <dbReference type="Proteomes" id="UP001595912"/>
    </source>
</evidence>
<comment type="caution">
    <text evidence="11">The sequence shown here is derived from an EMBL/GenBank/DDBJ whole genome shotgun (WGS) entry which is preliminary data.</text>
</comment>
<dbReference type="EC" id="2.7.13.3" evidence="2"/>
<keyword evidence="6 11" id="KW-0418">Kinase</keyword>